<dbReference type="InterPro" id="IPR029044">
    <property type="entry name" value="Nucleotide-diphossugar_trans"/>
</dbReference>
<evidence type="ECO:0000313" key="2">
    <source>
        <dbReference type="Proteomes" id="UP001379949"/>
    </source>
</evidence>
<dbReference type="InterPro" id="IPR003329">
    <property type="entry name" value="Cytidylyl_trans"/>
</dbReference>
<proteinExistence type="predicted"/>
<dbReference type="GO" id="GO:0016779">
    <property type="term" value="F:nucleotidyltransferase activity"/>
    <property type="evidence" value="ECO:0007669"/>
    <property type="project" value="UniProtKB-KW"/>
</dbReference>
<reference evidence="1 2" key="1">
    <citation type="submission" date="2024-02" db="EMBL/GenBank/DDBJ databases">
        <title>Bacteria isolated from the canopy kelp, Nereocystis luetkeana.</title>
        <authorList>
            <person name="Pfister C.A."/>
            <person name="Younker I.T."/>
            <person name="Light S.H."/>
        </authorList>
    </citation>
    <scope>NUCLEOTIDE SEQUENCE [LARGE SCALE GENOMIC DNA]</scope>
    <source>
        <strain evidence="1 2">TI.4.07</strain>
    </source>
</reference>
<accession>A0ABU9G7S7</accession>
<evidence type="ECO:0000313" key="1">
    <source>
        <dbReference type="EMBL" id="MEL0613785.1"/>
    </source>
</evidence>
<keyword evidence="1" id="KW-0808">Transferase</keyword>
<name>A0ABU9G7S7_9GAMM</name>
<dbReference type="PANTHER" id="PTHR21485">
    <property type="entry name" value="HAD SUPERFAMILY MEMBERS CMAS AND KDSC"/>
    <property type="match status" value="1"/>
</dbReference>
<protein>
    <submittedName>
        <fullName evidence="1">Acylneuraminate cytidylyltransferase family protein</fullName>
        <ecNumber evidence="1">2.7.7.-</ecNumber>
    </submittedName>
</protein>
<dbReference type="InterPro" id="IPR050793">
    <property type="entry name" value="CMP-NeuNAc_synthase"/>
</dbReference>
<dbReference type="Pfam" id="PF02348">
    <property type="entry name" value="CTP_transf_3"/>
    <property type="match status" value="1"/>
</dbReference>
<dbReference type="EMBL" id="JBAKAR010000009">
    <property type="protein sequence ID" value="MEL0613785.1"/>
    <property type="molecule type" value="Genomic_DNA"/>
</dbReference>
<dbReference type="Proteomes" id="UP001379949">
    <property type="component" value="Unassembled WGS sequence"/>
</dbReference>
<dbReference type="PANTHER" id="PTHR21485:SF6">
    <property type="entry name" value="N-ACYLNEURAMINATE CYTIDYLYLTRANSFERASE-RELATED"/>
    <property type="match status" value="1"/>
</dbReference>
<gene>
    <name evidence="1" type="ORF">V6242_11570</name>
</gene>
<dbReference type="RefSeq" id="WP_341567457.1">
    <property type="nucleotide sequence ID" value="NZ_JBAKAR010000009.1"/>
</dbReference>
<keyword evidence="2" id="KW-1185">Reference proteome</keyword>
<dbReference type="EC" id="2.7.7.-" evidence="1"/>
<comment type="caution">
    <text evidence="1">The sequence shown here is derived from an EMBL/GenBank/DDBJ whole genome shotgun (WGS) entry which is preliminary data.</text>
</comment>
<organism evidence="1 2">
    <name type="scientific">Marinomonas arenicola</name>
    <dbReference type="NCBI Taxonomy" id="569601"/>
    <lineage>
        <taxon>Bacteria</taxon>
        <taxon>Pseudomonadati</taxon>
        <taxon>Pseudomonadota</taxon>
        <taxon>Gammaproteobacteria</taxon>
        <taxon>Oceanospirillales</taxon>
        <taxon>Oceanospirillaceae</taxon>
        <taxon>Marinomonas</taxon>
    </lineage>
</organism>
<dbReference type="SUPFAM" id="SSF53448">
    <property type="entry name" value="Nucleotide-diphospho-sugar transferases"/>
    <property type="match status" value="1"/>
</dbReference>
<dbReference type="Gene3D" id="3.90.550.10">
    <property type="entry name" value="Spore Coat Polysaccharide Biosynthesis Protein SpsA, Chain A"/>
    <property type="match status" value="1"/>
</dbReference>
<sequence length="231" mass="26234">MIGDNKVVALIPARGGSKRLPRKNIRSFSGKPLISWSIEAAQNSKYVDKVFVSTDDDEISKIAVSCGAISPEMRPAHLSSDNSSTKDVLLYTINKFFSDFDIVIILQPTSPLRKVQHIDEAVEFFIEKEACAVVSVTLCEHPPVWANTLPENKTMERFSHSNSLKRSQDIESYYRLNGSLYIYDVGRLIKSKDISYTKETYAYVMENIYSIDIDNKLDFEYAEFLHSKIIS</sequence>
<keyword evidence="1" id="KW-0548">Nucleotidyltransferase</keyword>
<dbReference type="CDD" id="cd02513">
    <property type="entry name" value="CMP-NeuAc_Synthase"/>
    <property type="match status" value="1"/>
</dbReference>